<organism evidence="2 3">
    <name type="scientific">Planctopirus hydrillae</name>
    <dbReference type="NCBI Taxonomy" id="1841610"/>
    <lineage>
        <taxon>Bacteria</taxon>
        <taxon>Pseudomonadati</taxon>
        <taxon>Planctomycetota</taxon>
        <taxon>Planctomycetia</taxon>
        <taxon>Planctomycetales</taxon>
        <taxon>Planctomycetaceae</taxon>
        <taxon>Planctopirus</taxon>
    </lineage>
</organism>
<sequence length="415" mass="46321">MWYGKSTQYSPVGLLLQAGSVRAIQLDRSGRVCGAAVENLASQTSDSTIDYERAVIAILKRWWRNRLFRGWQVVLGIPSHELWIHNARLPQVPSEELPQVARFEAEERLPYAVDEAELRLILAGDVKQDGVAKHEVILLACRKTAIQQQIHICERAGLVPQAIDTESHALIRFQRAVDNSEKRTVFLHLGEKLSTVIFAEGDRILFLKYILVGNYQFDRAIAEELELTELEARQLRTSVSHAEELDADDDVHRSVIDAIRSLLETVTNEVEMCLRYCKVTFRGRPAGQLWLSGEGVSSWLADYLGDRFGMPVTLCRDTQPENHFTESLADQLPRHIGQIVHQSNSTPHGRSIYPDGAWVVALGLALRQFSLTTNLYQLAPSVRPKNHQLAAALAGEASDAMTPSAGEPPSGVPHD</sequence>
<dbReference type="Proteomes" id="UP000094828">
    <property type="component" value="Unassembled WGS sequence"/>
</dbReference>
<dbReference type="RefSeq" id="WP_068846742.1">
    <property type="nucleotide sequence ID" value="NZ_LYDR01000046.1"/>
</dbReference>
<dbReference type="Gene3D" id="3.30.420.40">
    <property type="match status" value="2"/>
</dbReference>
<dbReference type="SUPFAM" id="SSF53067">
    <property type="entry name" value="Actin-like ATPase domain"/>
    <property type="match status" value="2"/>
</dbReference>
<evidence type="ECO:0000256" key="1">
    <source>
        <dbReference type="SAM" id="MobiDB-lite"/>
    </source>
</evidence>
<dbReference type="PANTHER" id="PTHR32432">
    <property type="entry name" value="CELL DIVISION PROTEIN FTSA-RELATED"/>
    <property type="match status" value="1"/>
</dbReference>
<comment type="caution">
    <text evidence="2">The sequence shown here is derived from an EMBL/GenBank/DDBJ whole genome shotgun (WGS) entry which is preliminary data.</text>
</comment>
<keyword evidence="3" id="KW-1185">Reference proteome</keyword>
<accession>A0A1C3EL07</accession>
<protein>
    <recommendedName>
        <fullName evidence="4">SHS2 domain-containing protein</fullName>
    </recommendedName>
</protein>
<dbReference type="InterPro" id="IPR005883">
    <property type="entry name" value="PilM"/>
</dbReference>
<dbReference type="Gene3D" id="3.30.1490.300">
    <property type="match status" value="1"/>
</dbReference>
<dbReference type="Pfam" id="PF11104">
    <property type="entry name" value="PilM_2"/>
    <property type="match status" value="1"/>
</dbReference>
<reference evidence="2 3" key="1">
    <citation type="submission" date="2016-05" db="EMBL/GenBank/DDBJ databases">
        <title>Genomic and physiological characterization of Planctopirus sp. isolated from fresh water lake.</title>
        <authorList>
            <person name="Subhash Y."/>
            <person name="Ramana C."/>
        </authorList>
    </citation>
    <scope>NUCLEOTIDE SEQUENCE [LARGE SCALE GENOMIC DNA]</scope>
    <source>
        <strain evidence="2 3">JC280</strain>
    </source>
</reference>
<dbReference type="STRING" id="1841610.A6X21_17910"/>
<gene>
    <name evidence="2" type="ORF">A6X21_17910</name>
</gene>
<feature type="region of interest" description="Disordered" evidence="1">
    <location>
        <begin position="394"/>
        <end position="415"/>
    </location>
</feature>
<dbReference type="InterPro" id="IPR050696">
    <property type="entry name" value="FtsA/MreB"/>
</dbReference>
<name>A0A1C3EL07_9PLAN</name>
<proteinExistence type="predicted"/>
<dbReference type="OrthoDB" id="208962at2"/>
<dbReference type="AlphaFoldDB" id="A0A1C3EL07"/>
<dbReference type="CDD" id="cd24049">
    <property type="entry name" value="ASKHA_NBD_PilM"/>
    <property type="match status" value="1"/>
</dbReference>
<dbReference type="EMBL" id="LYDR01000046">
    <property type="protein sequence ID" value="ODA33923.1"/>
    <property type="molecule type" value="Genomic_DNA"/>
</dbReference>
<dbReference type="PANTHER" id="PTHR32432:SF3">
    <property type="entry name" value="ETHANOLAMINE UTILIZATION PROTEIN EUTJ"/>
    <property type="match status" value="1"/>
</dbReference>
<dbReference type="InterPro" id="IPR043129">
    <property type="entry name" value="ATPase_NBD"/>
</dbReference>
<evidence type="ECO:0000313" key="2">
    <source>
        <dbReference type="EMBL" id="ODA33923.1"/>
    </source>
</evidence>
<evidence type="ECO:0008006" key="4">
    <source>
        <dbReference type="Google" id="ProtNLM"/>
    </source>
</evidence>
<evidence type="ECO:0000313" key="3">
    <source>
        <dbReference type="Proteomes" id="UP000094828"/>
    </source>
</evidence>